<comment type="function">
    <text evidence="5">Component of the exocyst complex involved in the docking of exocytic vesicles with fusion sites on the plasma membrane.</text>
</comment>
<dbReference type="GO" id="GO:0016020">
    <property type="term" value="C:membrane"/>
    <property type="evidence" value="ECO:0007669"/>
    <property type="project" value="TreeGrafter"/>
</dbReference>
<evidence type="ECO:0000256" key="3">
    <source>
        <dbReference type="ARBA" id="ARBA00022483"/>
    </source>
</evidence>
<dbReference type="InterPro" id="IPR042044">
    <property type="entry name" value="EXOC6PINT-1/Sec15/Tip20_C_dom2"/>
</dbReference>
<dbReference type="Gene3D" id="1.20.58.670">
    <property type="entry name" value="Dsl1p vesicle tethering complex, Tip20p subunit, domain D"/>
    <property type="match status" value="1"/>
</dbReference>
<evidence type="ECO:0000256" key="2">
    <source>
        <dbReference type="ARBA" id="ARBA00022448"/>
    </source>
</evidence>
<dbReference type="GO" id="GO:0006893">
    <property type="term" value="P:Golgi to plasma membrane transport"/>
    <property type="evidence" value="ECO:0007669"/>
    <property type="project" value="TreeGrafter"/>
</dbReference>
<dbReference type="InterPro" id="IPR046361">
    <property type="entry name" value="EXOC6/Sec15_C"/>
</dbReference>
<dbReference type="GO" id="GO:0006886">
    <property type="term" value="P:intracellular protein transport"/>
    <property type="evidence" value="ECO:0007669"/>
    <property type="project" value="InterPro"/>
</dbReference>
<comment type="caution">
    <text evidence="9">The sequence shown here is derived from an EMBL/GenBank/DDBJ whole genome shotgun (WGS) entry which is preliminary data.</text>
</comment>
<dbReference type="FunFam" id="1.20.58.670:FF:000002">
    <property type="entry name" value="Exocyst complex component"/>
    <property type="match status" value="1"/>
</dbReference>
<organism evidence="9 10">
    <name type="scientific">Nepenthes gracilis</name>
    <name type="common">Slender pitcher plant</name>
    <dbReference type="NCBI Taxonomy" id="150966"/>
    <lineage>
        <taxon>Eukaryota</taxon>
        <taxon>Viridiplantae</taxon>
        <taxon>Streptophyta</taxon>
        <taxon>Embryophyta</taxon>
        <taxon>Tracheophyta</taxon>
        <taxon>Spermatophyta</taxon>
        <taxon>Magnoliopsida</taxon>
        <taxon>eudicotyledons</taxon>
        <taxon>Gunneridae</taxon>
        <taxon>Pentapetalae</taxon>
        <taxon>Caryophyllales</taxon>
        <taxon>Nepenthaceae</taxon>
        <taxon>Nepenthes</taxon>
    </lineage>
</organism>
<feature type="domain" description="Exocyst complex component EXOC6/Sec15 N-terminal" evidence="8">
    <location>
        <begin position="51"/>
        <end position="220"/>
    </location>
</feature>
<keyword evidence="4 6" id="KW-0175">Coiled coil</keyword>
<gene>
    <name evidence="9" type="ORF">Nepgr_020507</name>
</gene>
<evidence type="ECO:0000313" key="9">
    <source>
        <dbReference type="EMBL" id="GMH18666.1"/>
    </source>
</evidence>
<dbReference type="InterPro" id="IPR042045">
    <property type="entry name" value="EXOC6/Sec15_C_dom1"/>
</dbReference>
<protein>
    <recommendedName>
        <fullName evidence="5">Exocyst complex component</fullName>
    </recommendedName>
</protein>
<proteinExistence type="inferred from homology"/>
<dbReference type="InterPro" id="IPR007225">
    <property type="entry name" value="EXOC6/Sec15"/>
</dbReference>
<dbReference type="GO" id="GO:0090522">
    <property type="term" value="P:vesicle tethering involved in exocytosis"/>
    <property type="evidence" value="ECO:0007669"/>
    <property type="project" value="UniProtKB-UniRule"/>
</dbReference>
<dbReference type="EMBL" id="BSYO01000019">
    <property type="protein sequence ID" value="GMH18666.1"/>
    <property type="molecule type" value="Genomic_DNA"/>
</dbReference>
<comment type="similarity">
    <text evidence="1 5">Belongs to the SEC15 family.</text>
</comment>
<dbReference type="PANTHER" id="PTHR12702:SF0">
    <property type="entry name" value="EXOCYST COMPLEX COMPONENT 6"/>
    <property type="match status" value="1"/>
</dbReference>
<feature type="coiled-coil region" evidence="6">
    <location>
        <begin position="49"/>
        <end position="105"/>
    </location>
</feature>
<evidence type="ECO:0000256" key="6">
    <source>
        <dbReference type="SAM" id="Coils"/>
    </source>
</evidence>
<evidence type="ECO:0000259" key="7">
    <source>
        <dbReference type="Pfam" id="PF04091"/>
    </source>
</evidence>
<feature type="domain" description="Exocyst complex subunit EXOC6/Sec15 C-terminal" evidence="7">
    <location>
        <begin position="399"/>
        <end position="752"/>
    </location>
</feature>
<dbReference type="InterPro" id="IPR048359">
    <property type="entry name" value="EXOC6_Sec15_N"/>
</dbReference>
<dbReference type="Gene3D" id="1.10.357.30">
    <property type="entry name" value="Exocyst complex subunit Sec15 C-terminal domain, N-terminal subdomain"/>
    <property type="match status" value="1"/>
</dbReference>
<dbReference type="Proteomes" id="UP001279734">
    <property type="component" value="Unassembled WGS sequence"/>
</dbReference>
<evidence type="ECO:0000259" key="8">
    <source>
        <dbReference type="Pfam" id="PF20651"/>
    </source>
</evidence>
<keyword evidence="2 5" id="KW-0813">Transport</keyword>
<keyword evidence="10" id="KW-1185">Reference proteome</keyword>
<accession>A0AAD3SYZ2</accession>
<dbReference type="Pfam" id="PF20651">
    <property type="entry name" value="EXOC6_Sec15_N"/>
    <property type="match status" value="1"/>
</dbReference>
<name>A0AAD3SYZ2_NEPGR</name>
<dbReference type="GO" id="GO:0000145">
    <property type="term" value="C:exocyst"/>
    <property type="evidence" value="ECO:0007669"/>
    <property type="project" value="UniProtKB-UniRule"/>
</dbReference>
<sequence>MNAKPKRRTVTDNGDTSEDLVLVTLIEIGEDLSPLVRHAFETGRPEPLLHQLRNVAKSKEAEIEELCKLHYEEFIVAVDELRGVLVDAEELKSELASDNMKLQEVGAALLSKLDHILESYATKKNIAEAIKMSKMCIQVIELCSRCNSNISEGRFYPALKSIELLERDYLSSIPVKALRVIVEDRIPAIKLHIKKKVCNEVNEWLVHIRTMEKDIGQAAIARTSSARQRDQEMQAYQKEVEERSISGFEDLAYSLDVEEGEEDSVLKFDLTPIYRAYHIHKCLGIQEQFREYYYNNRFLQLNSDLQISSTQSFLESHQTLLALVAGYFIVEDRVMRTGGGLLEANQLETMWETAVSKIISLLGEQFSYMDVAAHLLIVKDYVTLTGATLRQYGYEVSPLLEALDGTKDKYHKLLLEECQQQVSVAIANYTFEPMVLKKESDYHANVLAFQLQNSDIMPAFPYVAPFSTMVPETCRIIRSFIKNSVNYLSDGGCMNSFNLVRKYLDKILVEVLNVGILNTITDSSLSVSRAVQIAANVSVLERACDFFLKSTAHECRIPTRSIEQSRATLTATVALKTSRDAAYIGLLNLVNNKLDEFMSLTVNVNWTSDDVPQGGHEYMNEVIIYLDTLISTAQQILPLDALFKVGTGAFEHISNSIVGAFVSDSVKRFNANAVMAINNDLKILENFADERFHSTGLSEVYKEGSFRAHLIESRQLVNLLLSSQPENFMNPVIREKNYSTLEYKKVAVICDKFKDSSEGLFGSLSNRNTNQNSRKKSMDALKRRLRDFS</sequence>
<evidence type="ECO:0000256" key="5">
    <source>
        <dbReference type="PIRNR" id="PIRNR025007"/>
    </source>
</evidence>
<keyword evidence="3 5" id="KW-0268">Exocytosis</keyword>
<evidence type="ECO:0000256" key="4">
    <source>
        <dbReference type="ARBA" id="ARBA00023054"/>
    </source>
</evidence>
<dbReference type="AlphaFoldDB" id="A0AAD3SYZ2"/>
<evidence type="ECO:0000313" key="10">
    <source>
        <dbReference type="Proteomes" id="UP001279734"/>
    </source>
</evidence>
<dbReference type="PIRSF" id="PIRSF025007">
    <property type="entry name" value="Sec15"/>
    <property type="match status" value="1"/>
</dbReference>
<reference evidence="9" key="1">
    <citation type="submission" date="2023-05" db="EMBL/GenBank/DDBJ databases">
        <title>Nepenthes gracilis genome sequencing.</title>
        <authorList>
            <person name="Fukushima K."/>
        </authorList>
    </citation>
    <scope>NUCLEOTIDE SEQUENCE</scope>
    <source>
        <strain evidence="9">SING2019-196</strain>
    </source>
</reference>
<evidence type="ECO:0000256" key="1">
    <source>
        <dbReference type="ARBA" id="ARBA00007944"/>
    </source>
</evidence>
<dbReference type="Pfam" id="PF04091">
    <property type="entry name" value="Sec15_C"/>
    <property type="match status" value="1"/>
</dbReference>
<dbReference type="PANTHER" id="PTHR12702">
    <property type="entry name" value="SEC15"/>
    <property type="match status" value="1"/>
</dbReference>